<dbReference type="RefSeq" id="WP_340339818.1">
    <property type="nucleotide sequence ID" value="NZ_JBBKZS010000037.1"/>
</dbReference>
<dbReference type="SUPFAM" id="SSF56634">
    <property type="entry name" value="Heme-dependent catalase-like"/>
    <property type="match status" value="1"/>
</dbReference>
<evidence type="ECO:0000313" key="2">
    <source>
        <dbReference type="EMBL" id="MEJ8859783.1"/>
    </source>
</evidence>
<dbReference type="Gene3D" id="2.40.180.10">
    <property type="entry name" value="Catalase core domain"/>
    <property type="match status" value="1"/>
</dbReference>
<keyword evidence="3" id="KW-1185">Reference proteome</keyword>
<comment type="caution">
    <text evidence="2">The sequence shown here is derived from an EMBL/GenBank/DDBJ whole genome shotgun (WGS) entry which is preliminary data.</text>
</comment>
<dbReference type="InterPro" id="IPR020835">
    <property type="entry name" value="Catalase_sf"/>
</dbReference>
<comment type="function">
    <text evidence="1">Decomposes hydrogen peroxide into water and oxygen; serves to protect cells from the toxic effects of hydrogen peroxide.</text>
</comment>
<protein>
    <submittedName>
        <fullName evidence="2">Catalase family protein</fullName>
    </submittedName>
</protein>
<evidence type="ECO:0000256" key="1">
    <source>
        <dbReference type="ARBA" id="ARBA00002974"/>
    </source>
</evidence>
<reference evidence="2 3" key="1">
    <citation type="submission" date="2024-03" db="EMBL/GenBank/DDBJ databases">
        <title>Novel species of the genus Variovorax.</title>
        <authorList>
            <person name="Liu Q."/>
            <person name="Xin Y.-H."/>
        </authorList>
    </citation>
    <scope>NUCLEOTIDE SEQUENCE [LARGE SCALE GENOMIC DNA]</scope>
    <source>
        <strain evidence="2 3">KACC 18901</strain>
    </source>
</reference>
<dbReference type="EMBL" id="JBBKZS010000037">
    <property type="protein sequence ID" value="MEJ8859783.1"/>
    <property type="molecule type" value="Genomic_DNA"/>
</dbReference>
<evidence type="ECO:0000313" key="3">
    <source>
        <dbReference type="Proteomes" id="UP001367030"/>
    </source>
</evidence>
<dbReference type="Proteomes" id="UP001367030">
    <property type="component" value="Unassembled WGS sequence"/>
</dbReference>
<proteinExistence type="predicted"/>
<dbReference type="PANTHER" id="PTHR36195">
    <property type="entry name" value="DOMAIN PROTEIN, PUTATIVE (AFU_ORTHOLOGUE AFUA_5G01990)-RELATED-RELATED"/>
    <property type="match status" value="1"/>
</dbReference>
<gene>
    <name evidence="2" type="ORF">WKW79_34880</name>
</gene>
<organism evidence="2 3">
    <name type="scientific">Variovorax robiniae</name>
    <dbReference type="NCBI Taxonomy" id="1836199"/>
    <lineage>
        <taxon>Bacteria</taxon>
        <taxon>Pseudomonadati</taxon>
        <taxon>Pseudomonadota</taxon>
        <taxon>Betaproteobacteria</taxon>
        <taxon>Burkholderiales</taxon>
        <taxon>Comamonadaceae</taxon>
        <taxon>Variovorax</taxon>
    </lineage>
</organism>
<sequence>MNVPPSTIAPLPYRAEFEHPEEGEEETAAELNETLHAISVKVAHDEGHAYRSVHAKRHGILKAELEVLAGLPESLAQGLFREPGRYPAIMRFSTPPGDLLDDKVSTPRALAVKVVGVDGAREPGNEAQVTQDFLLVNGPVFSAPTARKFLKSLKLLAATTDKAPGLKRALSAALRGVEAILEKAGSESATVKALGGHPLTHILGETFYTQVPMLYGQYMAKLSIAPVSPGLLSLTDAPIDTDERPNAIRDAVVDHFRSEGGEWEVRVQLCVDIETMPIEDASVQWPEDASPFVTVARIVAEPQRAWSDKRAELVEDRMSFSPWHALAAHRPIGSIMRVRKAAYAMAARFRAEHNAVKIEEPRKLDEFPD</sequence>
<name>A0ABU8XIY4_9BURK</name>
<accession>A0ABU8XIY4</accession>
<dbReference type="CDD" id="cd08152">
    <property type="entry name" value="y4iL_like"/>
    <property type="match status" value="1"/>
</dbReference>
<dbReference type="PANTHER" id="PTHR36195:SF4">
    <property type="entry name" value="DOMAIN PROTEIN, PUTATIVE (AFU_ORTHOLOGUE AFUA_5G01990)-RELATED"/>
    <property type="match status" value="1"/>
</dbReference>